<keyword evidence="1" id="KW-0472">Membrane</keyword>
<keyword evidence="3" id="KW-1185">Reference proteome</keyword>
<keyword evidence="1" id="KW-1133">Transmembrane helix</keyword>
<reference evidence="3" key="1">
    <citation type="journal article" date="2019" name="Int. J. Syst. Evol. Microbiol.">
        <title>The Global Catalogue of Microorganisms (GCM) 10K type strain sequencing project: providing services to taxonomists for standard genome sequencing and annotation.</title>
        <authorList>
            <consortium name="The Broad Institute Genomics Platform"/>
            <consortium name="The Broad Institute Genome Sequencing Center for Infectious Disease"/>
            <person name="Wu L."/>
            <person name="Ma J."/>
        </authorList>
    </citation>
    <scope>NUCLEOTIDE SEQUENCE [LARGE SCALE GENOMIC DNA]</scope>
    <source>
        <strain evidence="3">CGMCC 1.12286</strain>
    </source>
</reference>
<evidence type="ECO:0000256" key="1">
    <source>
        <dbReference type="SAM" id="Phobius"/>
    </source>
</evidence>
<dbReference type="RefSeq" id="WP_377940771.1">
    <property type="nucleotide sequence ID" value="NZ_JBHUCX010000004.1"/>
</dbReference>
<evidence type="ECO:0000313" key="2">
    <source>
        <dbReference type="EMBL" id="MFD1673387.1"/>
    </source>
</evidence>
<keyword evidence="1" id="KW-0812">Transmembrane</keyword>
<accession>A0ABW4JEG8</accession>
<protein>
    <submittedName>
        <fullName evidence="2">Uncharacterized protein</fullName>
    </submittedName>
</protein>
<dbReference type="EMBL" id="JBHUCX010000004">
    <property type="protein sequence ID" value="MFD1673387.1"/>
    <property type="molecule type" value="Genomic_DNA"/>
</dbReference>
<name>A0ABW4JEG8_9BACL</name>
<dbReference type="Proteomes" id="UP001597079">
    <property type="component" value="Unassembled WGS sequence"/>
</dbReference>
<proteinExistence type="predicted"/>
<sequence length="155" mass="17424">MFSMRSRRITPKLFIIPILMICLFVAIVIFEYSKQHVHVQMLGQSMDVSNVEQVLVEPSATTSQPTQQYYTLTDQASILKLCKLLGTAQLYQGSEGDFATNIANLLFQSTSNTISIPIAQTSTNVILIFFNDHTYLAPAHFLETLQQFATDAKKE</sequence>
<organism evidence="2 3">
    <name type="scientific">Alicyclobacillus fodiniaquatilis</name>
    <dbReference type="NCBI Taxonomy" id="1661150"/>
    <lineage>
        <taxon>Bacteria</taxon>
        <taxon>Bacillati</taxon>
        <taxon>Bacillota</taxon>
        <taxon>Bacilli</taxon>
        <taxon>Bacillales</taxon>
        <taxon>Alicyclobacillaceae</taxon>
        <taxon>Alicyclobacillus</taxon>
    </lineage>
</organism>
<evidence type="ECO:0000313" key="3">
    <source>
        <dbReference type="Proteomes" id="UP001597079"/>
    </source>
</evidence>
<comment type="caution">
    <text evidence="2">The sequence shown here is derived from an EMBL/GenBank/DDBJ whole genome shotgun (WGS) entry which is preliminary data.</text>
</comment>
<feature type="transmembrane region" description="Helical" evidence="1">
    <location>
        <begin position="12"/>
        <end position="32"/>
    </location>
</feature>
<gene>
    <name evidence="2" type="ORF">ACFSB2_01445</name>
</gene>